<feature type="transmembrane region" description="Helical" evidence="1">
    <location>
        <begin position="269"/>
        <end position="291"/>
    </location>
</feature>
<proteinExistence type="predicted"/>
<reference evidence="2" key="1">
    <citation type="journal article" date="2021" name="Sci. Adv.">
        <title>The American lobster genome reveals insights on longevity, neural, and immune adaptations.</title>
        <authorList>
            <person name="Polinski J.M."/>
            <person name="Zimin A.V."/>
            <person name="Clark K.F."/>
            <person name="Kohn A.B."/>
            <person name="Sadowski N."/>
            <person name="Timp W."/>
            <person name="Ptitsyn A."/>
            <person name="Khanna P."/>
            <person name="Romanova D.Y."/>
            <person name="Williams P."/>
            <person name="Greenwood S.J."/>
            <person name="Moroz L.L."/>
            <person name="Walt D.R."/>
            <person name="Bodnar A.G."/>
        </authorList>
    </citation>
    <scope>NUCLEOTIDE SEQUENCE</scope>
    <source>
        <strain evidence="2">GMGI-L3</strain>
    </source>
</reference>
<sequence length="320" mass="35202">MEINSQHHGGRPEEISRILVTIFLAVVLIITVVLNGLAGPGASPFSQSTGDVSNQLFTCITPAGYTFIIWSIIYTALVLIVIYAISLLLLRVDGVKAWKHGGAVSFSFMLVLAVNLILNVGWLFAWDAVNATASFIILLLVAVTNIIAISLSAYSFARVASSLYQKSKFHFWSGILVINGMGLYVTWTIIAALLNVTIFFMYEVKVDSNGVCLGVLIFLLVSFIFWFILENAVFTVFANPLLTHYIVLLWAIVGVYVEQKDSVSTEVSALMVTIIAASSIMLVARVVILVYRNRNNATYSQPTTHNSVKVDACETQDRLY</sequence>
<dbReference type="PANTHER" id="PTHR33802:SF1">
    <property type="entry name" value="XK-RELATED PROTEIN"/>
    <property type="match status" value="1"/>
</dbReference>
<protein>
    <submittedName>
        <fullName evidence="2">Uncharacterized protein</fullName>
    </submittedName>
</protein>
<evidence type="ECO:0000313" key="3">
    <source>
        <dbReference type="Proteomes" id="UP000747542"/>
    </source>
</evidence>
<keyword evidence="1" id="KW-1133">Transmembrane helix</keyword>
<feature type="transmembrane region" description="Helical" evidence="1">
    <location>
        <begin position="236"/>
        <end position="257"/>
    </location>
</feature>
<comment type="caution">
    <text evidence="2">The sequence shown here is derived from an EMBL/GenBank/DDBJ whole genome shotgun (WGS) entry which is preliminary data.</text>
</comment>
<evidence type="ECO:0000313" key="2">
    <source>
        <dbReference type="EMBL" id="KAG7159270.1"/>
    </source>
</evidence>
<feature type="transmembrane region" description="Helical" evidence="1">
    <location>
        <begin position="18"/>
        <end position="38"/>
    </location>
</feature>
<feature type="transmembrane region" description="Helical" evidence="1">
    <location>
        <begin position="67"/>
        <end position="90"/>
    </location>
</feature>
<dbReference type="AlphaFoldDB" id="A0A8J5JKG0"/>
<feature type="transmembrane region" description="Helical" evidence="1">
    <location>
        <begin position="169"/>
        <end position="202"/>
    </location>
</feature>
<accession>A0A8J5JKG0</accession>
<dbReference type="PANTHER" id="PTHR33802">
    <property type="entry name" value="SI:CH211-161H7.5-RELATED"/>
    <property type="match status" value="1"/>
</dbReference>
<keyword evidence="1" id="KW-0812">Transmembrane</keyword>
<keyword evidence="1" id="KW-0472">Membrane</keyword>
<gene>
    <name evidence="2" type="ORF">Hamer_G025937</name>
</gene>
<dbReference type="EMBL" id="JAHLQT010033703">
    <property type="protein sequence ID" value="KAG7159270.1"/>
    <property type="molecule type" value="Genomic_DNA"/>
</dbReference>
<feature type="transmembrane region" description="Helical" evidence="1">
    <location>
        <begin position="208"/>
        <end position="229"/>
    </location>
</feature>
<dbReference type="Proteomes" id="UP000747542">
    <property type="component" value="Unassembled WGS sequence"/>
</dbReference>
<evidence type="ECO:0000256" key="1">
    <source>
        <dbReference type="SAM" id="Phobius"/>
    </source>
</evidence>
<keyword evidence="3" id="KW-1185">Reference proteome</keyword>
<dbReference type="OrthoDB" id="5586934at2759"/>
<feature type="transmembrane region" description="Helical" evidence="1">
    <location>
        <begin position="102"/>
        <end position="125"/>
    </location>
</feature>
<name>A0A8J5JKG0_HOMAM</name>
<organism evidence="2 3">
    <name type="scientific">Homarus americanus</name>
    <name type="common">American lobster</name>
    <dbReference type="NCBI Taxonomy" id="6706"/>
    <lineage>
        <taxon>Eukaryota</taxon>
        <taxon>Metazoa</taxon>
        <taxon>Ecdysozoa</taxon>
        <taxon>Arthropoda</taxon>
        <taxon>Crustacea</taxon>
        <taxon>Multicrustacea</taxon>
        <taxon>Malacostraca</taxon>
        <taxon>Eumalacostraca</taxon>
        <taxon>Eucarida</taxon>
        <taxon>Decapoda</taxon>
        <taxon>Pleocyemata</taxon>
        <taxon>Astacidea</taxon>
        <taxon>Nephropoidea</taxon>
        <taxon>Nephropidae</taxon>
        <taxon>Homarus</taxon>
    </lineage>
</organism>
<feature type="transmembrane region" description="Helical" evidence="1">
    <location>
        <begin position="131"/>
        <end position="157"/>
    </location>
</feature>